<organism evidence="1 2">
    <name type="scientific">Leptospira interrogans serovar Copenhageni str. LT2050</name>
    <dbReference type="NCBI Taxonomy" id="1001598"/>
    <lineage>
        <taxon>Bacteria</taxon>
        <taxon>Pseudomonadati</taxon>
        <taxon>Spirochaetota</taxon>
        <taxon>Spirochaetia</taxon>
        <taxon>Leptospirales</taxon>
        <taxon>Leptospiraceae</taxon>
        <taxon>Leptospira</taxon>
    </lineage>
</organism>
<accession>M3ISZ1</accession>
<reference evidence="1 2" key="1">
    <citation type="submission" date="2013-02" db="EMBL/GenBank/DDBJ databases">
        <authorList>
            <person name="Harkins D.M."/>
            <person name="Durkin A.S."/>
            <person name="Brinkac L.M."/>
            <person name="Haft D.H."/>
            <person name="Selengut J.D."/>
            <person name="Sanka R."/>
            <person name="DePew J."/>
            <person name="Purushe J."/>
            <person name="Tulsiani S.M."/>
            <person name="Graham G.C."/>
            <person name="Burns M.-A."/>
            <person name="Dohnt M.F."/>
            <person name="Smythe L.D."/>
            <person name="McKay D.B."/>
            <person name="Craig S.B."/>
            <person name="Vinetz J.M."/>
            <person name="Sutton G.G."/>
            <person name="Nierman W.C."/>
            <person name="Fouts D.E."/>
        </authorList>
    </citation>
    <scope>NUCLEOTIDE SEQUENCE [LARGE SCALE GENOMIC DNA]</scope>
    <source>
        <strain evidence="1 2">LT2050</strain>
    </source>
</reference>
<dbReference type="Proteomes" id="UP000011778">
    <property type="component" value="Unassembled WGS sequence"/>
</dbReference>
<dbReference type="EMBL" id="AFMD02000083">
    <property type="protein sequence ID" value="EMG23642.1"/>
    <property type="molecule type" value="Genomic_DNA"/>
</dbReference>
<comment type="caution">
    <text evidence="1">The sequence shown here is derived from an EMBL/GenBank/DDBJ whole genome shotgun (WGS) entry which is preliminary data.</text>
</comment>
<proteinExistence type="predicted"/>
<sequence>MYIELADPFFGMIVSKVYTDGNSIHIKTANSGMQVLPMGDILLKDPSGKKQSTIPFPILYSLLSNNSSGLAGADPVYVNLSENAILVKKPGEDITFWMTDFGISSVELLSKKVISRRLQRFKERFLFLQKPQLQES</sequence>
<dbReference type="AlphaFoldDB" id="M3ISZ1"/>
<protein>
    <submittedName>
        <fullName evidence="1">Uncharacterized protein</fullName>
    </submittedName>
</protein>
<gene>
    <name evidence="1" type="ORF">LEP1GSC150_3828</name>
</gene>
<evidence type="ECO:0000313" key="2">
    <source>
        <dbReference type="Proteomes" id="UP000011778"/>
    </source>
</evidence>
<evidence type="ECO:0000313" key="1">
    <source>
        <dbReference type="EMBL" id="EMG23642.1"/>
    </source>
</evidence>
<name>M3ISZ1_LEPIT</name>